<comment type="caution">
    <text evidence="12">The sequence shown here is derived from an EMBL/GenBank/DDBJ whole genome shotgun (WGS) entry which is preliminary data.</text>
</comment>
<keyword evidence="8" id="KW-0472">Membrane</keyword>
<dbReference type="Pfam" id="PF00781">
    <property type="entry name" value="DAGK_cat"/>
    <property type="match status" value="1"/>
</dbReference>
<evidence type="ECO:0000313" key="12">
    <source>
        <dbReference type="EMBL" id="KAH9304468.1"/>
    </source>
</evidence>
<evidence type="ECO:0000256" key="1">
    <source>
        <dbReference type="ARBA" id="ARBA00004370"/>
    </source>
</evidence>
<keyword evidence="3 9" id="KW-0808">Transferase</keyword>
<dbReference type="EC" id="2.7.1.107" evidence="9"/>
<dbReference type="GO" id="GO:0005524">
    <property type="term" value="F:ATP binding"/>
    <property type="evidence" value="ECO:0007669"/>
    <property type="project" value="UniProtKB-KW"/>
</dbReference>
<keyword evidence="7 9" id="KW-0067">ATP-binding</keyword>
<reference evidence="12 13" key="1">
    <citation type="journal article" date="2021" name="Nat. Plants">
        <title>The Taxus genome provides insights into paclitaxel biosynthesis.</title>
        <authorList>
            <person name="Xiong X."/>
            <person name="Gou J."/>
            <person name="Liao Q."/>
            <person name="Li Y."/>
            <person name="Zhou Q."/>
            <person name="Bi G."/>
            <person name="Li C."/>
            <person name="Du R."/>
            <person name="Wang X."/>
            <person name="Sun T."/>
            <person name="Guo L."/>
            <person name="Liang H."/>
            <person name="Lu P."/>
            <person name="Wu Y."/>
            <person name="Zhang Z."/>
            <person name="Ro D.K."/>
            <person name="Shang Y."/>
            <person name="Huang S."/>
            <person name="Yan J."/>
        </authorList>
    </citation>
    <scope>NUCLEOTIDE SEQUENCE [LARGE SCALE GENOMIC DNA]</scope>
    <source>
        <strain evidence="12">Ta-2019</strain>
    </source>
</reference>
<evidence type="ECO:0000256" key="10">
    <source>
        <dbReference type="SAM" id="MobiDB-lite"/>
    </source>
</evidence>
<dbReference type="InterPro" id="IPR017438">
    <property type="entry name" value="ATP-NAD_kinase_N"/>
</dbReference>
<protein>
    <recommendedName>
        <fullName evidence="9">Diacylglycerol kinase</fullName>
        <shortName evidence="9">DAG kinase</shortName>
        <ecNumber evidence="9">2.7.1.107</ecNumber>
    </recommendedName>
</protein>
<keyword evidence="5" id="KW-0479">Metal-binding</keyword>
<gene>
    <name evidence="12" type="ORF">KI387_008872</name>
</gene>
<dbReference type="SMART" id="SM00045">
    <property type="entry name" value="DAGKa"/>
    <property type="match status" value="1"/>
</dbReference>
<proteinExistence type="inferred from homology"/>
<evidence type="ECO:0000256" key="2">
    <source>
        <dbReference type="ARBA" id="ARBA00009280"/>
    </source>
</evidence>
<name>A0AA38CTJ4_TAXCH</name>
<comment type="subcellular location">
    <subcellularLocation>
        <location evidence="1">Membrane</location>
    </subcellularLocation>
</comment>
<evidence type="ECO:0000313" key="13">
    <source>
        <dbReference type="Proteomes" id="UP000824469"/>
    </source>
</evidence>
<dbReference type="InterPro" id="IPR001206">
    <property type="entry name" value="Diacylglycerol_kinase_cat_dom"/>
</dbReference>
<accession>A0AA38CTJ4</accession>
<evidence type="ECO:0000256" key="3">
    <source>
        <dbReference type="ARBA" id="ARBA00022679"/>
    </source>
</evidence>
<dbReference type="SMART" id="SM00046">
    <property type="entry name" value="DAGKc"/>
    <property type="match status" value="1"/>
</dbReference>
<organism evidence="12 13">
    <name type="scientific">Taxus chinensis</name>
    <name type="common">Chinese yew</name>
    <name type="synonym">Taxus wallichiana var. chinensis</name>
    <dbReference type="NCBI Taxonomy" id="29808"/>
    <lineage>
        <taxon>Eukaryota</taxon>
        <taxon>Viridiplantae</taxon>
        <taxon>Streptophyta</taxon>
        <taxon>Embryophyta</taxon>
        <taxon>Tracheophyta</taxon>
        <taxon>Spermatophyta</taxon>
        <taxon>Pinopsida</taxon>
        <taxon>Pinidae</taxon>
        <taxon>Conifers II</taxon>
        <taxon>Cupressales</taxon>
        <taxon>Taxaceae</taxon>
        <taxon>Taxus</taxon>
    </lineage>
</organism>
<evidence type="ECO:0000259" key="11">
    <source>
        <dbReference type="PROSITE" id="PS50146"/>
    </source>
</evidence>
<keyword evidence="4 9" id="KW-0547">Nucleotide-binding</keyword>
<dbReference type="InterPro" id="IPR016064">
    <property type="entry name" value="NAD/diacylglycerol_kinase_sf"/>
</dbReference>
<dbReference type="GO" id="GO:0016020">
    <property type="term" value="C:membrane"/>
    <property type="evidence" value="ECO:0007669"/>
    <property type="project" value="UniProtKB-SubCell"/>
</dbReference>
<feature type="non-terminal residue" evidence="12">
    <location>
        <position position="1"/>
    </location>
</feature>
<sequence>VFELSPIQGPEIGLAFFRQVPHFRVLVCGGDGTVGWVLDAIDKQNYESPPAVAILPVGTGNDLARVLSWGGGLGAVERQGGLCMVLQHIENAAVTMLDRWRVTISERNSKKIQSPDVSVKFMNNYLGIGCDAKVALDIHLLREESPEKFYNQFMNKMLYAKEGAKDIMDRTCADLPWQIRLEVDGEDIEVPEDSEGVLVTNIGSYMGGVDLWQNEDEHFDDFDPQSMHDRVLEVVSICGAWHLGKLQVGLSQARRIAQGQLIRIHTFSSFPVQIDGEPWIQPPCTLEIAHHGQAFMLKRAVEEPLGHAAAIVAEVLENAECGVGSENLQGQKNNVELRTEGDNTLKLENHSHDRLQLGYNGIENVVLTVGGLGEVAIPRISNSTKKIPPKPTSNPRKKGVPNLKDEVGERQITNGRSDKSTIEKKHILGEVTNYEAFMVDSLIYGLERKYEELEKVEIQAGTTFNSVATKVVSPLPKIVDDKVFIVHTKNLGKVDIFVPKEGDDGWTSVKKKAPHLVHPATARSRGRRI</sequence>
<evidence type="ECO:0000256" key="7">
    <source>
        <dbReference type="ARBA" id="ARBA00022840"/>
    </source>
</evidence>
<dbReference type="FunFam" id="2.60.200.40:FF:000006">
    <property type="entry name" value="Diacylglycerol kinase"/>
    <property type="match status" value="1"/>
</dbReference>
<keyword evidence="6 9" id="KW-0418">Kinase</keyword>
<dbReference type="GO" id="GO:0007200">
    <property type="term" value="P:phospholipase C-activating G protein-coupled receptor signaling pathway"/>
    <property type="evidence" value="ECO:0007669"/>
    <property type="project" value="InterPro"/>
</dbReference>
<dbReference type="Pfam" id="PF00609">
    <property type="entry name" value="DAGK_acc"/>
    <property type="match status" value="1"/>
</dbReference>
<dbReference type="InterPro" id="IPR000756">
    <property type="entry name" value="Diacylglycerol_kin_accessory"/>
</dbReference>
<dbReference type="Gene3D" id="2.60.200.40">
    <property type="match status" value="1"/>
</dbReference>
<keyword evidence="13" id="KW-1185">Reference proteome</keyword>
<dbReference type="SUPFAM" id="SSF111331">
    <property type="entry name" value="NAD kinase/diacylglycerol kinase-like"/>
    <property type="match status" value="1"/>
</dbReference>
<evidence type="ECO:0000256" key="9">
    <source>
        <dbReference type="RuleBase" id="RU361128"/>
    </source>
</evidence>
<dbReference type="PANTHER" id="PTHR11255:SF54">
    <property type="entry name" value="DIACYLGLYCEROL KINASE THETA"/>
    <property type="match status" value="1"/>
</dbReference>
<dbReference type="GO" id="GO:0004143">
    <property type="term" value="F:ATP-dependent diacylglycerol kinase activity"/>
    <property type="evidence" value="ECO:0007669"/>
    <property type="project" value="UniProtKB-EC"/>
</dbReference>
<comment type="catalytic activity">
    <reaction evidence="9">
        <text>a 1,2-diacyl-sn-glycerol + ATP = a 1,2-diacyl-sn-glycero-3-phosphate + ADP + H(+)</text>
        <dbReference type="Rhea" id="RHEA:10272"/>
        <dbReference type="ChEBI" id="CHEBI:15378"/>
        <dbReference type="ChEBI" id="CHEBI:17815"/>
        <dbReference type="ChEBI" id="CHEBI:30616"/>
        <dbReference type="ChEBI" id="CHEBI:58608"/>
        <dbReference type="ChEBI" id="CHEBI:456216"/>
        <dbReference type="EC" id="2.7.1.107"/>
    </reaction>
</comment>
<evidence type="ECO:0000256" key="4">
    <source>
        <dbReference type="ARBA" id="ARBA00022741"/>
    </source>
</evidence>
<dbReference type="AlphaFoldDB" id="A0AA38CTJ4"/>
<evidence type="ECO:0000256" key="5">
    <source>
        <dbReference type="ARBA" id="ARBA00022771"/>
    </source>
</evidence>
<dbReference type="Gene3D" id="3.40.50.10330">
    <property type="entry name" value="Probable inorganic polyphosphate/atp-NAD kinase, domain 1"/>
    <property type="match status" value="1"/>
</dbReference>
<dbReference type="PROSITE" id="PS50146">
    <property type="entry name" value="DAGK"/>
    <property type="match status" value="1"/>
</dbReference>
<evidence type="ECO:0000256" key="8">
    <source>
        <dbReference type="ARBA" id="ARBA00023136"/>
    </source>
</evidence>
<evidence type="ECO:0000256" key="6">
    <source>
        <dbReference type="ARBA" id="ARBA00022777"/>
    </source>
</evidence>
<dbReference type="PANTHER" id="PTHR11255">
    <property type="entry name" value="DIACYLGLYCEROL KINASE"/>
    <property type="match status" value="1"/>
</dbReference>
<dbReference type="GO" id="GO:0008270">
    <property type="term" value="F:zinc ion binding"/>
    <property type="evidence" value="ECO:0007669"/>
    <property type="project" value="UniProtKB-KW"/>
</dbReference>
<dbReference type="Proteomes" id="UP000824469">
    <property type="component" value="Unassembled WGS sequence"/>
</dbReference>
<comment type="similarity">
    <text evidence="2 9">Belongs to the eukaryotic diacylglycerol kinase family.</text>
</comment>
<keyword evidence="5" id="KW-0863">Zinc-finger</keyword>
<dbReference type="InterPro" id="IPR037607">
    <property type="entry name" value="DGK"/>
</dbReference>
<keyword evidence="5" id="KW-0862">Zinc</keyword>
<feature type="domain" description="DAGKc" evidence="11">
    <location>
        <begin position="1"/>
        <end position="108"/>
    </location>
</feature>
<feature type="region of interest" description="Disordered" evidence="10">
    <location>
        <begin position="382"/>
        <end position="409"/>
    </location>
</feature>
<dbReference type="EMBL" id="JAHRHJ020000008">
    <property type="protein sequence ID" value="KAH9304468.1"/>
    <property type="molecule type" value="Genomic_DNA"/>
</dbReference>